<dbReference type="InterPro" id="IPR038881">
    <property type="entry name" value="Yae1-like"/>
</dbReference>
<protein>
    <submittedName>
        <fullName evidence="6">OTU deubiquitinase with linear linkage specificity a</fullName>
    </submittedName>
</protein>
<dbReference type="Proteomes" id="UP000472265">
    <property type="component" value="Chromosome 19"/>
</dbReference>
<sequence length="250" mass="27293">MRVVSTIQVYMSDSQRGKNLLKTYIFIHKLIMSWVKAASFSGDDVFDENADDINLLNREWASNMKRRIRDGFVDGADAGEEASLQAGFKMGFREGAAQTAAVGRLKGIASAILSWCQIEHPESPVIASVTDLLQRISQHEDRVINSIKDALENPPPSVSSVSDGMEDLEVKPADSGCCGGGCKETDCCRGAEKMDLDAPQQQQKPCPGSTDCSSSTSESLNDLLQRCKNVVTELGLPQELISHIEELRNL</sequence>
<reference evidence="6" key="1">
    <citation type="submission" date="2021-04" db="EMBL/GenBank/DDBJ databases">
        <authorList>
            <consortium name="Wellcome Sanger Institute Data Sharing"/>
        </authorList>
    </citation>
    <scope>NUCLEOTIDE SEQUENCE [LARGE SCALE GENOMIC DNA]</scope>
</reference>
<feature type="domain" description="Essential protein Yae1 N-terminal" evidence="5">
    <location>
        <begin position="71"/>
        <end position="109"/>
    </location>
</feature>
<dbReference type="GO" id="GO:0005634">
    <property type="term" value="C:nucleus"/>
    <property type="evidence" value="ECO:0007669"/>
    <property type="project" value="UniProtKB-SubCell"/>
</dbReference>
<evidence type="ECO:0000256" key="1">
    <source>
        <dbReference type="ARBA" id="ARBA00004123"/>
    </source>
</evidence>
<gene>
    <name evidence="6" type="primary">YAE1</name>
    <name evidence="6" type="synonym">otulina</name>
</gene>
<dbReference type="Pfam" id="PF09811">
    <property type="entry name" value="Yae1_N"/>
    <property type="match status" value="1"/>
</dbReference>
<evidence type="ECO:0000313" key="6">
    <source>
        <dbReference type="Ensembl" id="ENSSAUP00010063606.1"/>
    </source>
</evidence>
<dbReference type="AlphaFoldDB" id="A0A671YJS3"/>
<dbReference type="PANTHER" id="PTHR18829:SF0">
    <property type="entry name" value="PROTEIN YAE1 HOMOLOG"/>
    <property type="match status" value="1"/>
</dbReference>
<dbReference type="OMA" id="VKKQTVW"/>
<comment type="subcellular location">
    <subcellularLocation>
        <location evidence="2">Cytoplasm</location>
    </subcellularLocation>
    <subcellularLocation>
        <location evidence="1">Nucleus</location>
    </subcellularLocation>
</comment>
<keyword evidence="7" id="KW-1185">Reference proteome</keyword>
<accession>A0A671YJS3</accession>
<keyword evidence="4" id="KW-0539">Nucleus</keyword>
<dbReference type="GO" id="GO:0005737">
    <property type="term" value="C:cytoplasm"/>
    <property type="evidence" value="ECO:0007669"/>
    <property type="project" value="UniProtKB-SubCell"/>
</dbReference>
<dbReference type="InterPro" id="IPR019191">
    <property type="entry name" value="Essential_protein_Yae1_N"/>
</dbReference>
<proteinExistence type="predicted"/>
<evidence type="ECO:0000313" key="7">
    <source>
        <dbReference type="Proteomes" id="UP000472265"/>
    </source>
</evidence>
<dbReference type="GeneTree" id="ENSGT00390000011176"/>
<reference evidence="6" key="3">
    <citation type="submission" date="2025-09" db="UniProtKB">
        <authorList>
            <consortium name="Ensembl"/>
        </authorList>
    </citation>
    <scope>IDENTIFICATION</scope>
</reference>
<organism evidence="6 7">
    <name type="scientific">Sparus aurata</name>
    <name type="common">Gilthead sea bream</name>
    <dbReference type="NCBI Taxonomy" id="8175"/>
    <lineage>
        <taxon>Eukaryota</taxon>
        <taxon>Metazoa</taxon>
        <taxon>Chordata</taxon>
        <taxon>Craniata</taxon>
        <taxon>Vertebrata</taxon>
        <taxon>Euteleostomi</taxon>
        <taxon>Actinopterygii</taxon>
        <taxon>Neopterygii</taxon>
        <taxon>Teleostei</taxon>
        <taxon>Neoteleostei</taxon>
        <taxon>Acanthomorphata</taxon>
        <taxon>Eupercaria</taxon>
        <taxon>Spariformes</taxon>
        <taxon>Sparidae</taxon>
        <taxon>Sparus</taxon>
    </lineage>
</organism>
<evidence type="ECO:0000259" key="5">
    <source>
        <dbReference type="Pfam" id="PF09811"/>
    </source>
</evidence>
<name>A0A671YJS3_SPAAU</name>
<evidence type="ECO:0000256" key="4">
    <source>
        <dbReference type="ARBA" id="ARBA00023242"/>
    </source>
</evidence>
<dbReference type="PANTHER" id="PTHR18829">
    <property type="entry name" value="PROTEIN YAE1 HOMOLOG"/>
    <property type="match status" value="1"/>
</dbReference>
<evidence type="ECO:0000256" key="2">
    <source>
        <dbReference type="ARBA" id="ARBA00004496"/>
    </source>
</evidence>
<dbReference type="Ensembl" id="ENSSAUT00010066656.1">
    <property type="protein sequence ID" value="ENSSAUP00010063606.1"/>
    <property type="gene ID" value="ENSSAUG00010025586.1"/>
</dbReference>
<dbReference type="InParanoid" id="A0A671YJS3"/>
<keyword evidence="3" id="KW-0963">Cytoplasm</keyword>
<evidence type="ECO:0000256" key="3">
    <source>
        <dbReference type="ARBA" id="ARBA00022490"/>
    </source>
</evidence>
<reference evidence="6" key="2">
    <citation type="submission" date="2025-08" db="UniProtKB">
        <authorList>
            <consortium name="Ensembl"/>
        </authorList>
    </citation>
    <scope>IDENTIFICATION</scope>
</reference>